<gene>
    <name evidence="2" type="ORF">NCTC9428_03235</name>
</gene>
<name>A0A448DXR2_PSEFL</name>
<accession>A0A448DXR2</accession>
<evidence type="ECO:0000313" key="3">
    <source>
        <dbReference type="Proteomes" id="UP000281909"/>
    </source>
</evidence>
<dbReference type="Proteomes" id="UP000281909">
    <property type="component" value="Chromosome"/>
</dbReference>
<feature type="compositionally biased region" description="Polar residues" evidence="1">
    <location>
        <begin position="1"/>
        <end position="13"/>
    </location>
</feature>
<dbReference type="RefSeq" id="WP_126364310.1">
    <property type="nucleotide sequence ID" value="NZ_LR134318.1"/>
</dbReference>
<sequence length="221" mass="22542">MNTSDTRAGTQAGESAGGKPGPDFEHLKDDVSEALGGARQQADAQFGQYRDTAAEQIEALAQGAKSFVNELEDKDAFGMSDYLTDMAESMTGLAGSLRGKSAEQLLHDAADLARNNPALFIAGSVAIGFGLSRFLKAGTEAAATVSPNHDAATASSMPPAGGFGAQRPHEPSPASSSDPYPRDASSGLATGITPASPNEHDHPSDFAGSAIPASPNVKGEL</sequence>
<dbReference type="AlphaFoldDB" id="A0A448DXR2"/>
<evidence type="ECO:0008006" key="4">
    <source>
        <dbReference type="Google" id="ProtNLM"/>
    </source>
</evidence>
<dbReference type="OrthoDB" id="7006627at2"/>
<proteinExistence type="predicted"/>
<feature type="region of interest" description="Disordered" evidence="1">
    <location>
        <begin position="145"/>
        <end position="221"/>
    </location>
</feature>
<evidence type="ECO:0000313" key="2">
    <source>
        <dbReference type="EMBL" id="VEF11614.1"/>
    </source>
</evidence>
<protein>
    <recommendedName>
        <fullName evidence="4">Nutrient deprivation-induced protein</fullName>
    </recommendedName>
</protein>
<evidence type="ECO:0000256" key="1">
    <source>
        <dbReference type="SAM" id="MobiDB-lite"/>
    </source>
</evidence>
<organism evidence="2 3">
    <name type="scientific">Pseudomonas fluorescens</name>
    <dbReference type="NCBI Taxonomy" id="294"/>
    <lineage>
        <taxon>Bacteria</taxon>
        <taxon>Pseudomonadati</taxon>
        <taxon>Pseudomonadota</taxon>
        <taxon>Gammaproteobacteria</taxon>
        <taxon>Pseudomonadales</taxon>
        <taxon>Pseudomonadaceae</taxon>
        <taxon>Pseudomonas</taxon>
    </lineage>
</organism>
<feature type="region of interest" description="Disordered" evidence="1">
    <location>
        <begin position="1"/>
        <end position="28"/>
    </location>
</feature>
<dbReference type="EMBL" id="LR134318">
    <property type="protein sequence ID" value="VEF11614.1"/>
    <property type="molecule type" value="Genomic_DNA"/>
</dbReference>
<reference evidence="2 3" key="1">
    <citation type="submission" date="2018-12" db="EMBL/GenBank/DDBJ databases">
        <authorList>
            <consortium name="Pathogen Informatics"/>
        </authorList>
    </citation>
    <scope>NUCLEOTIDE SEQUENCE [LARGE SCALE GENOMIC DNA]</scope>
    <source>
        <strain evidence="2 3">NCTC9428</strain>
    </source>
</reference>